<dbReference type="Pfam" id="PF13374">
    <property type="entry name" value="TPR_10"/>
    <property type="match status" value="1"/>
</dbReference>
<dbReference type="RefSeq" id="WP_023069904.1">
    <property type="nucleotide sequence ID" value="NZ_AUZM01000253.1"/>
</dbReference>
<dbReference type="InterPro" id="IPR011990">
    <property type="entry name" value="TPR-like_helical_dom_sf"/>
</dbReference>
<evidence type="ECO:0000256" key="8">
    <source>
        <dbReference type="ARBA" id="ARBA00023175"/>
    </source>
</evidence>
<evidence type="ECO:0000313" key="13">
    <source>
        <dbReference type="Proteomes" id="UP000017127"/>
    </source>
</evidence>
<dbReference type="GO" id="GO:0005737">
    <property type="term" value="C:cytoplasm"/>
    <property type="evidence" value="ECO:0007669"/>
    <property type="project" value="TreeGrafter"/>
</dbReference>
<dbReference type="GO" id="GO:0005874">
    <property type="term" value="C:microtubule"/>
    <property type="evidence" value="ECO:0007669"/>
    <property type="project" value="UniProtKB-KW"/>
</dbReference>
<feature type="repeat" description="TPR" evidence="10">
    <location>
        <begin position="95"/>
        <end position="128"/>
    </location>
</feature>
<feature type="compositionally biased region" description="Polar residues" evidence="11">
    <location>
        <begin position="169"/>
        <end position="183"/>
    </location>
</feature>
<dbReference type="SUPFAM" id="SSF48452">
    <property type="entry name" value="TPR-like"/>
    <property type="match status" value="1"/>
</dbReference>
<evidence type="ECO:0000256" key="7">
    <source>
        <dbReference type="ARBA" id="ARBA00023054"/>
    </source>
</evidence>
<evidence type="ECO:0000256" key="5">
    <source>
        <dbReference type="ARBA" id="ARBA00022737"/>
    </source>
</evidence>
<dbReference type="PANTHER" id="PTHR45783">
    <property type="entry name" value="KINESIN LIGHT CHAIN"/>
    <property type="match status" value="1"/>
</dbReference>
<name>U7Q9H4_9CYAN</name>
<evidence type="ECO:0000256" key="3">
    <source>
        <dbReference type="ARBA" id="ARBA00022490"/>
    </source>
</evidence>
<keyword evidence="5" id="KW-0677">Repeat</keyword>
<gene>
    <name evidence="12" type="ORF">M595_6345</name>
</gene>
<dbReference type="Gene3D" id="1.25.40.10">
    <property type="entry name" value="Tetratricopeptide repeat domain"/>
    <property type="match status" value="1"/>
</dbReference>
<keyword evidence="4" id="KW-0493">Microtubule</keyword>
<evidence type="ECO:0000256" key="11">
    <source>
        <dbReference type="SAM" id="MobiDB-lite"/>
    </source>
</evidence>
<dbReference type="PROSITE" id="PS50005">
    <property type="entry name" value="TPR"/>
    <property type="match status" value="1"/>
</dbReference>
<dbReference type="InterPro" id="IPR019734">
    <property type="entry name" value="TPR_rpt"/>
</dbReference>
<dbReference type="GO" id="GO:0007018">
    <property type="term" value="P:microtubule-based movement"/>
    <property type="evidence" value="ECO:0007669"/>
    <property type="project" value="TreeGrafter"/>
</dbReference>
<evidence type="ECO:0000256" key="9">
    <source>
        <dbReference type="ARBA" id="ARBA00023212"/>
    </source>
</evidence>
<dbReference type="PRINTS" id="PR00381">
    <property type="entry name" value="KINESINLIGHT"/>
</dbReference>
<feature type="region of interest" description="Disordered" evidence="11">
    <location>
        <begin position="169"/>
        <end position="190"/>
    </location>
</feature>
<comment type="caution">
    <text evidence="12">The sequence shown here is derived from an EMBL/GenBank/DDBJ whole genome shotgun (WGS) entry which is preliminary data.</text>
</comment>
<keyword evidence="7" id="KW-0175">Coiled coil</keyword>
<accession>U7Q9H4</accession>
<feature type="non-terminal residue" evidence="12">
    <location>
        <position position="1"/>
    </location>
</feature>
<dbReference type="SMART" id="SM00028">
    <property type="entry name" value="TPR"/>
    <property type="match status" value="3"/>
</dbReference>
<dbReference type="Pfam" id="PF13424">
    <property type="entry name" value="TPR_12"/>
    <property type="match status" value="1"/>
</dbReference>
<protein>
    <submittedName>
        <fullName evidence="12">TPR repeat family protein</fullName>
    </submittedName>
</protein>
<evidence type="ECO:0000313" key="12">
    <source>
        <dbReference type="EMBL" id="ERT03715.1"/>
    </source>
</evidence>
<keyword evidence="3" id="KW-0963">Cytoplasm</keyword>
<keyword evidence="8" id="KW-0505">Motor protein</keyword>
<evidence type="ECO:0000256" key="6">
    <source>
        <dbReference type="ARBA" id="ARBA00022803"/>
    </source>
</evidence>
<dbReference type="GO" id="GO:0005871">
    <property type="term" value="C:kinesin complex"/>
    <property type="evidence" value="ECO:0007669"/>
    <property type="project" value="InterPro"/>
</dbReference>
<dbReference type="GO" id="GO:0019894">
    <property type="term" value="F:kinesin binding"/>
    <property type="evidence" value="ECO:0007669"/>
    <property type="project" value="TreeGrafter"/>
</dbReference>
<evidence type="ECO:0000256" key="2">
    <source>
        <dbReference type="ARBA" id="ARBA00009622"/>
    </source>
</evidence>
<organism evidence="12 13">
    <name type="scientific">Lyngbya aestuarii BL J</name>
    <dbReference type="NCBI Taxonomy" id="1348334"/>
    <lineage>
        <taxon>Bacteria</taxon>
        <taxon>Bacillati</taxon>
        <taxon>Cyanobacteriota</taxon>
        <taxon>Cyanophyceae</taxon>
        <taxon>Oscillatoriophycideae</taxon>
        <taxon>Oscillatoriales</taxon>
        <taxon>Microcoleaceae</taxon>
        <taxon>Lyngbya</taxon>
    </lineage>
</organism>
<keyword evidence="13" id="KW-1185">Reference proteome</keyword>
<sequence length="190" mass="21172">KALGENHPDVATSLNNLANLYKSQGRYDEAEPLHQRSLAIWEKTLGENHPDVALSLNGLALLYRDQGRYDEAEPLHQRSLAIWEKTLGENHPDVALSLNGLALLYRDQGDTTQAMNFLSRGLDVEEQNLNVLLATGSERQKQDSMKTVSSTTDYAVSLHIKDEIGQLRSDSFSINNPSPSQRSDFGCNHK</sequence>
<evidence type="ECO:0000256" key="10">
    <source>
        <dbReference type="PROSITE-ProRule" id="PRU00339"/>
    </source>
</evidence>
<dbReference type="PATRIC" id="fig|1348334.3.peg.5990"/>
<proteinExistence type="inferred from homology"/>
<evidence type="ECO:0000256" key="1">
    <source>
        <dbReference type="ARBA" id="ARBA00004245"/>
    </source>
</evidence>
<keyword evidence="6 10" id="KW-0802">TPR repeat</keyword>
<keyword evidence="9" id="KW-0206">Cytoskeleton</keyword>
<comment type="similarity">
    <text evidence="2">Belongs to the kinesin light chain family.</text>
</comment>
<dbReference type="InterPro" id="IPR002151">
    <property type="entry name" value="Kinesin_light"/>
</dbReference>
<comment type="subcellular location">
    <subcellularLocation>
        <location evidence="1">Cytoplasm</location>
        <location evidence="1">Cytoskeleton</location>
    </subcellularLocation>
</comment>
<dbReference type="PANTHER" id="PTHR45783:SF3">
    <property type="entry name" value="KINESIN LIGHT CHAIN"/>
    <property type="match status" value="1"/>
</dbReference>
<dbReference type="EMBL" id="AUZM01000253">
    <property type="protein sequence ID" value="ERT03715.1"/>
    <property type="molecule type" value="Genomic_DNA"/>
</dbReference>
<reference evidence="12 13" key="1">
    <citation type="journal article" date="2013" name="Front. Microbiol.">
        <title>Comparative genomic analyses of the cyanobacterium, Lyngbya aestuarii BL J, a powerful hydrogen producer.</title>
        <authorList>
            <person name="Kothari A."/>
            <person name="Vaughn M."/>
            <person name="Garcia-Pichel F."/>
        </authorList>
    </citation>
    <scope>NUCLEOTIDE SEQUENCE [LARGE SCALE GENOMIC DNA]</scope>
    <source>
        <strain evidence="12 13">BL J</strain>
    </source>
</reference>
<dbReference type="Proteomes" id="UP000017127">
    <property type="component" value="Unassembled WGS sequence"/>
</dbReference>
<evidence type="ECO:0000256" key="4">
    <source>
        <dbReference type="ARBA" id="ARBA00022701"/>
    </source>
</evidence>
<dbReference type="AlphaFoldDB" id="U7Q9H4"/>